<dbReference type="PRINTS" id="PR00455">
    <property type="entry name" value="HTHTETR"/>
</dbReference>
<evidence type="ECO:0000256" key="1">
    <source>
        <dbReference type="ARBA" id="ARBA00023125"/>
    </source>
</evidence>
<dbReference type="GO" id="GO:0003677">
    <property type="term" value="F:DNA binding"/>
    <property type="evidence" value="ECO:0007669"/>
    <property type="project" value="UniProtKB-UniRule"/>
</dbReference>
<evidence type="ECO:0000256" key="2">
    <source>
        <dbReference type="PROSITE-ProRule" id="PRU00335"/>
    </source>
</evidence>
<dbReference type="AlphaFoldDB" id="A0A7V4WW43"/>
<dbReference type="InterPro" id="IPR036271">
    <property type="entry name" value="Tet_transcr_reg_TetR-rel_C_sf"/>
</dbReference>
<comment type="caution">
    <text evidence="4">The sequence shown here is derived from an EMBL/GenBank/DDBJ whole genome shotgun (WGS) entry which is preliminary data.</text>
</comment>
<dbReference type="InterPro" id="IPR050624">
    <property type="entry name" value="HTH-type_Tx_Regulator"/>
</dbReference>
<proteinExistence type="predicted"/>
<feature type="DNA-binding region" description="H-T-H motif" evidence="2">
    <location>
        <begin position="28"/>
        <end position="47"/>
    </location>
</feature>
<dbReference type="Gene3D" id="1.10.357.10">
    <property type="entry name" value="Tetracycline Repressor, domain 2"/>
    <property type="match status" value="1"/>
</dbReference>
<protein>
    <submittedName>
        <fullName evidence="4">TetR/AcrR family transcriptional regulator</fullName>
    </submittedName>
</protein>
<dbReference type="PROSITE" id="PS50977">
    <property type="entry name" value="HTH_TETR_2"/>
    <property type="match status" value="1"/>
</dbReference>
<dbReference type="Pfam" id="PF08359">
    <property type="entry name" value="TetR_C_4"/>
    <property type="match status" value="1"/>
</dbReference>
<gene>
    <name evidence="4" type="ORF">ENK44_10305</name>
</gene>
<keyword evidence="1 2" id="KW-0238">DNA-binding</keyword>
<dbReference type="Proteomes" id="UP000885779">
    <property type="component" value="Unassembled WGS sequence"/>
</dbReference>
<dbReference type="SUPFAM" id="SSF48498">
    <property type="entry name" value="Tetracyclin repressor-like, C-terminal domain"/>
    <property type="match status" value="1"/>
</dbReference>
<name>A0A7V4WW43_CALAY</name>
<feature type="domain" description="HTH tetR-type" evidence="3">
    <location>
        <begin position="5"/>
        <end position="65"/>
    </location>
</feature>
<dbReference type="PANTHER" id="PTHR43479:SF11">
    <property type="entry name" value="ACREF_ENVCD OPERON REPRESSOR-RELATED"/>
    <property type="match status" value="1"/>
</dbReference>
<organism evidence="4">
    <name type="scientific">Caldithrix abyssi</name>
    <dbReference type="NCBI Taxonomy" id="187145"/>
    <lineage>
        <taxon>Bacteria</taxon>
        <taxon>Pseudomonadati</taxon>
        <taxon>Calditrichota</taxon>
        <taxon>Calditrichia</taxon>
        <taxon>Calditrichales</taxon>
        <taxon>Calditrichaceae</taxon>
        <taxon>Caldithrix</taxon>
    </lineage>
</organism>
<dbReference type="Pfam" id="PF00440">
    <property type="entry name" value="TetR_N"/>
    <property type="match status" value="1"/>
</dbReference>
<dbReference type="SUPFAM" id="SSF46689">
    <property type="entry name" value="Homeodomain-like"/>
    <property type="match status" value="1"/>
</dbReference>
<reference evidence="4" key="1">
    <citation type="journal article" date="2020" name="mSystems">
        <title>Genome- and Community-Level Interaction Insights into Carbon Utilization and Element Cycling Functions of Hydrothermarchaeota in Hydrothermal Sediment.</title>
        <authorList>
            <person name="Zhou Z."/>
            <person name="Liu Y."/>
            <person name="Xu W."/>
            <person name="Pan J."/>
            <person name="Luo Z.H."/>
            <person name="Li M."/>
        </authorList>
    </citation>
    <scope>NUCLEOTIDE SEQUENCE [LARGE SCALE GENOMIC DNA]</scope>
    <source>
        <strain evidence="4">HyVt-577</strain>
    </source>
</reference>
<accession>A0A7V4WW43</accession>
<dbReference type="EMBL" id="DRQG01000096">
    <property type="protein sequence ID" value="HGY56086.1"/>
    <property type="molecule type" value="Genomic_DNA"/>
</dbReference>
<evidence type="ECO:0000313" key="4">
    <source>
        <dbReference type="EMBL" id="HGY56086.1"/>
    </source>
</evidence>
<dbReference type="InterPro" id="IPR009057">
    <property type="entry name" value="Homeodomain-like_sf"/>
</dbReference>
<sequence length="194" mass="22268">MSRLSDRQLQIIDAAIELISEKSIQELTIKNLAKKIGFTEGAVYRHFGSKTDILLAILNQFQQDAAQILDKVCTSEKSAPELIEDIFLHHFRYFTKRPAVTAVIFSESIFQNESRLSDGVSKLLNMHEEALSCILKKGQDRGEINKDIRRQELIRIVIGSIRYTVTSWRISRFNFDLMQEGKRVVNAIIQLIKT</sequence>
<dbReference type="InterPro" id="IPR001647">
    <property type="entry name" value="HTH_TetR"/>
</dbReference>
<dbReference type="InterPro" id="IPR013570">
    <property type="entry name" value="Tscrpt_reg_YsiA_C"/>
</dbReference>
<dbReference type="PANTHER" id="PTHR43479">
    <property type="entry name" value="ACREF/ENVCD OPERON REPRESSOR-RELATED"/>
    <property type="match status" value="1"/>
</dbReference>
<evidence type="ECO:0000259" key="3">
    <source>
        <dbReference type="PROSITE" id="PS50977"/>
    </source>
</evidence>